<evidence type="ECO:0000313" key="2">
    <source>
        <dbReference type="EMBL" id="ACO80293.1"/>
    </source>
</evidence>
<protein>
    <submittedName>
        <fullName evidence="2">Uncharacterized protein</fullName>
    </submittedName>
</protein>
<proteinExistence type="predicted"/>
<evidence type="ECO:0000256" key="1">
    <source>
        <dbReference type="SAM" id="MobiDB-lite"/>
    </source>
</evidence>
<dbReference type="EMBL" id="CP001157">
    <property type="protein sequence ID" value="ACO80293.1"/>
    <property type="molecule type" value="Genomic_DNA"/>
</dbReference>
<feature type="region of interest" description="Disordered" evidence="1">
    <location>
        <begin position="1"/>
        <end position="41"/>
    </location>
</feature>
<dbReference type="EnsemblBacteria" id="ACO80293">
    <property type="protein sequence ID" value="ACO80293"/>
    <property type="gene ID" value="Avin_41630"/>
</dbReference>
<accession>C1DEW4</accession>
<name>C1DEW4_AZOVD</name>
<keyword evidence="3" id="KW-1185">Reference proteome</keyword>
<evidence type="ECO:0000313" key="3">
    <source>
        <dbReference type="Proteomes" id="UP000002424"/>
    </source>
</evidence>
<dbReference type="HOGENOM" id="CLU_3265063_0_0_6"/>
<reference evidence="2 3" key="1">
    <citation type="journal article" date="2009" name="J. Bacteriol.">
        <title>Genome sequence of Azotobacter vinelandii, an obligate aerobe specialized to support diverse anaerobic metabolic processes.</title>
        <authorList>
            <person name="Setubal J.C."/>
            <person name="dos Santos P."/>
            <person name="Goldman B.S."/>
            <person name="Ertesvag H."/>
            <person name="Espin G."/>
            <person name="Rubio L.M."/>
            <person name="Valla S."/>
            <person name="Almeida N.F."/>
            <person name="Balasubramanian D."/>
            <person name="Cromes L."/>
            <person name="Curatti L."/>
            <person name="Du Z."/>
            <person name="Godsy E."/>
            <person name="Goodner B."/>
            <person name="Hellner-Burris K."/>
            <person name="Hernandez J.A."/>
            <person name="Houmiel K."/>
            <person name="Imperial J."/>
            <person name="Kennedy C."/>
            <person name="Larson T.J."/>
            <person name="Latreille P."/>
            <person name="Ligon L.S."/>
            <person name="Lu J."/>
            <person name="Maerk M."/>
            <person name="Miller N.M."/>
            <person name="Norton S."/>
            <person name="O'Carroll I.P."/>
            <person name="Paulsen I."/>
            <person name="Raulfs E.C."/>
            <person name="Roemer R."/>
            <person name="Rosser J."/>
            <person name="Segura D."/>
            <person name="Slater S."/>
            <person name="Stricklin S.L."/>
            <person name="Studholme D.J."/>
            <person name="Sun J."/>
            <person name="Viana C.J."/>
            <person name="Wallin E."/>
            <person name="Wang B."/>
            <person name="Wheeler C."/>
            <person name="Zhu H."/>
            <person name="Dean D.R."/>
            <person name="Dixon R."/>
            <person name="Wood D."/>
        </authorList>
    </citation>
    <scope>NUCLEOTIDE SEQUENCE [LARGE SCALE GENOMIC DNA]</scope>
    <source>
        <strain evidence="3">DJ / ATCC BAA-1303</strain>
    </source>
</reference>
<dbReference type="Proteomes" id="UP000002424">
    <property type="component" value="Chromosome"/>
</dbReference>
<gene>
    <name evidence="2" type="ordered locus">Avin_41630</name>
</gene>
<sequence length="41" mass="4647">MRGHERTSRETASQGRWRNAADIGRKAAGRTFRLTPSDSCR</sequence>
<organism evidence="2 3">
    <name type="scientific">Azotobacter vinelandii (strain DJ / ATCC BAA-1303)</name>
    <dbReference type="NCBI Taxonomy" id="322710"/>
    <lineage>
        <taxon>Bacteria</taxon>
        <taxon>Pseudomonadati</taxon>
        <taxon>Pseudomonadota</taxon>
        <taxon>Gammaproteobacteria</taxon>
        <taxon>Pseudomonadales</taxon>
        <taxon>Pseudomonadaceae</taxon>
        <taxon>Azotobacter</taxon>
    </lineage>
</organism>
<dbReference type="KEGG" id="avn:Avin_41630"/>
<dbReference type="AlphaFoldDB" id="C1DEW4"/>